<gene>
    <name evidence="3" type="ORF">GCM10022239_07600</name>
</gene>
<evidence type="ECO:0000313" key="3">
    <source>
        <dbReference type="EMBL" id="GAA3733904.1"/>
    </source>
</evidence>
<dbReference type="Pfam" id="PF07859">
    <property type="entry name" value="Abhydrolase_3"/>
    <property type="match status" value="1"/>
</dbReference>
<evidence type="ECO:0000313" key="4">
    <source>
        <dbReference type="Proteomes" id="UP001501004"/>
    </source>
</evidence>
<dbReference type="GO" id="GO:0016787">
    <property type="term" value="F:hydrolase activity"/>
    <property type="evidence" value="ECO:0007669"/>
    <property type="project" value="UniProtKB-KW"/>
</dbReference>
<name>A0ABP7FA46_9MICO</name>
<feature type="domain" description="Alpha/beta hydrolase fold-3" evidence="2">
    <location>
        <begin position="88"/>
        <end position="293"/>
    </location>
</feature>
<organism evidence="3 4">
    <name type="scientific">Leifsonella bigeumensis</name>
    <dbReference type="NCBI Taxonomy" id="433643"/>
    <lineage>
        <taxon>Bacteria</taxon>
        <taxon>Bacillati</taxon>
        <taxon>Actinomycetota</taxon>
        <taxon>Actinomycetes</taxon>
        <taxon>Micrococcales</taxon>
        <taxon>Microbacteriaceae</taxon>
        <taxon>Leifsonella</taxon>
    </lineage>
</organism>
<dbReference type="SUPFAM" id="SSF53474">
    <property type="entry name" value="alpha/beta-Hydrolases"/>
    <property type="match status" value="1"/>
</dbReference>
<keyword evidence="1 3" id="KW-0378">Hydrolase</keyword>
<evidence type="ECO:0000259" key="2">
    <source>
        <dbReference type="Pfam" id="PF07859"/>
    </source>
</evidence>
<dbReference type="Proteomes" id="UP001501004">
    <property type="component" value="Unassembled WGS sequence"/>
</dbReference>
<dbReference type="Gene3D" id="3.40.50.1820">
    <property type="entry name" value="alpha/beta hydrolase"/>
    <property type="match status" value="1"/>
</dbReference>
<dbReference type="PANTHER" id="PTHR48081">
    <property type="entry name" value="AB HYDROLASE SUPERFAMILY PROTEIN C4A8.06C"/>
    <property type="match status" value="1"/>
</dbReference>
<sequence length="325" mass="34785">MDKPNSPTKSAESPYAFEDALAQVIPYLFVLDLDDLESSRAIVIEQAMKRAATADQVESVFDRTAQWRGRSVGVRVYRPEGVQDGAAILYFHAGGFVLGNVDSGDSWCRRLSTLVGAVVVSVDYRLAPEHPFPAAVDDGETAYGWLQDNAEELGIAGDNVALVGDSAGGGIAASVAIRLRGAQARPPRALVLCAPQLDPRGDSDSMRQFVDTPLWNTALARRSWQHYFGDRDYSKLGPEAAPALIDDATGLPETFVYAHEYDPLRDDAIAFAARLFAAGVPTGLSVYRGTFHGSRTVDAAPSSARIVADVVAALTNALHGGNRAH</sequence>
<protein>
    <submittedName>
        <fullName evidence="3">Alpha/beta hydrolase</fullName>
    </submittedName>
</protein>
<dbReference type="EMBL" id="BAABAE010000002">
    <property type="protein sequence ID" value="GAA3733904.1"/>
    <property type="molecule type" value="Genomic_DNA"/>
</dbReference>
<evidence type="ECO:0000256" key="1">
    <source>
        <dbReference type="ARBA" id="ARBA00022801"/>
    </source>
</evidence>
<proteinExistence type="predicted"/>
<dbReference type="InterPro" id="IPR013094">
    <property type="entry name" value="AB_hydrolase_3"/>
</dbReference>
<comment type="caution">
    <text evidence="3">The sequence shown here is derived from an EMBL/GenBank/DDBJ whole genome shotgun (WGS) entry which is preliminary data.</text>
</comment>
<accession>A0ABP7FA46</accession>
<dbReference type="RefSeq" id="WP_344753873.1">
    <property type="nucleotide sequence ID" value="NZ_BAABAE010000002.1"/>
</dbReference>
<keyword evidence="4" id="KW-1185">Reference proteome</keyword>
<reference evidence="4" key="1">
    <citation type="journal article" date="2019" name="Int. J. Syst. Evol. Microbiol.">
        <title>The Global Catalogue of Microorganisms (GCM) 10K type strain sequencing project: providing services to taxonomists for standard genome sequencing and annotation.</title>
        <authorList>
            <consortium name="The Broad Institute Genomics Platform"/>
            <consortium name="The Broad Institute Genome Sequencing Center for Infectious Disease"/>
            <person name="Wu L."/>
            <person name="Ma J."/>
        </authorList>
    </citation>
    <scope>NUCLEOTIDE SEQUENCE [LARGE SCALE GENOMIC DNA]</scope>
    <source>
        <strain evidence="4">JCM 16949</strain>
    </source>
</reference>
<dbReference type="InterPro" id="IPR050300">
    <property type="entry name" value="GDXG_lipolytic_enzyme"/>
</dbReference>
<dbReference type="InterPro" id="IPR029058">
    <property type="entry name" value="AB_hydrolase_fold"/>
</dbReference>
<dbReference type="PANTHER" id="PTHR48081:SF8">
    <property type="entry name" value="ALPHA_BETA HYDROLASE FOLD-3 DOMAIN-CONTAINING PROTEIN-RELATED"/>
    <property type="match status" value="1"/>
</dbReference>